<protein>
    <submittedName>
        <fullName evidence="4">Uncharacterized protein</fullName>
    </submittedName>
</protein>
<dbReference type="InterPro" id="IPR050227">
    <property type="entry name" value="Rab"/>
</dbReference>
<reference evidence="4 5" key="1">
    <citation type="journal article" date="2018" name="Nat. Ecol. Evol.">
        <title>Genomic signatures of mitonuclear coevolution across populations of Tigriopus californicus.</title>
        <authorList>
            <person name="Barreto F.S."/>
            <person name="Watson E.T."/>
            <person name="Lima T.G."/>
            <person name="Willett C.S."/>
            <person name="Edmands S."/>
            <person name="Li W."/>
            <person name="Burton R.S."/>
        </authorList>
    </citation>
    <scope>NUCLEOTIDE SEQUENCE [LARGE SCALE GENOMIC DNA]</scope>
    <source>
        <strain evidence="4 5">San Diego</strain>
    </source>
</reference>
<dbReference type="PROSITE" id="PS51420">
    <property type="entry name" value="RHO"/>
    <property type="match status" value="1"/>
</dbReference>
<dbReference type="InterPro" id="IPR027417">
    <property type="entry name" value="P-loop_NTPase"/>
</dbReference>
<evidence type="ECO:0000256" key="3">
    <source>
        <dbReference type="ARBA" id="ARBA00023288"/>
    </source>
</evidence>
<dbReference type="SMART" id="SM00177">
    <property type="entry name" value="ARF"/>
    <property type="match status" value="1"/>
</dbReference>
<sequence>MVSSFASKNDHLFPKVKVLMLGDAGVGKTSISRRLTEEEFHPSYVHTVGIDFFEKAIQIHDQIVRLQLWDTAGQERFHSLIRPYYRGASGVVLVYDVTDRNSFNNIQEWMETLRENLNLGQITDTLIMGNKTDLVGRRVSSAEGRTLAQRQNCAFAEVSAKDGNNLETSFMGLAQRIWNRRISTVERGGSPGHQTRFETIELNAIPLHHPYQNKCCRK</sequence>
<accession>A0A553P8J5</accession>
<dbReference type="NCBIfam" id="TIGR00231">
    <property type="entry name" value="small_GTP"/>
    <property type="match status" value="1"/>
</dbReference>
<dbReference type="Proteomes" id="UP000318571">
    <property type="component" value="Chromosome 3"/>
</dbReference>
<keyword evidence="2" id="KW-0342">GTP-binding</keyword>
<dbReference type="PROSITE" id="PS51421">
    <property type="entry name" value="RAS"/>
    <property type="match status" value="1"/>
</dbReference>
<keyword evidence="5" id="KW-1185">Reference proteome</keyword>
<dbReference type="EMBL" id="VCGU01000007">
    <property type="protein sequence ID" value="TRY73986.1"/>
    <property type="molecule type" value="Genomic_DNA"/>
</dbReference>
<dbReference type="PRINTS" id="PR00449">
    <property type="entry name" value="RASTRNSFRMNG"/>
</dbReference>
<dbReference type="STRING" id="6832.A0A553P8J5"/>
<dbReference type="GO" id="GO:0005525">
    <property type="term" value="F:GTP binding"/>
    <property type="evidence" value="ECO:0007669"/>
    <property type="project" value="UniProtKB-KW"/>
</dbReference>
<proteinExistence type="predicted"/>
<gene>
    <name evidence="4" type="ORF">TCAL_10587</name>
</gene>
<evidence type="ECO:0000313" key="4">
    <source>
        <dbReference type="EMBL" id="TRY73986.1"/>
    </source>
</evidence>
<dbReference type="PROSITE" id="PS51417">
    <property type="entry name" value="ARF"/>
    <property type="match status" value="1"/>
</dbReference>
<dbReference type="OMA" id="WINEMLL"/>
<dbReference type="SMART" id="SM00173">
    <property type="entry name" value="RAS"/>
    <property type="match status" value="1"/>
</dbReference>
<evidence type="ECO:0000256" key="2">
    <source>
        <dbReference type="ARBA" id="ARBA00023134"/>
    </source>
</evidence>
<comment type="caution">
    <text evidence="4">The sequence shown here is derived from an EMBL/GenBank/DDBJ whole genome shotgun (WGS) entry which is preliminary data.</text>
</comment>
<dbReference type="SMART" id="SM00174">
    <property type="entry name" value="RHO"/>
    <property type="match status" value="1"/>
</dbReference>
<dbReference type="InterPro" id="IPR001806">
    <property type="entry name" value="Small_GTPase"/>
</dbReference>
<dbReference type="AlphaFoldDB" id="A0A553P8J5"/>
<dbReference type="FunFam" id="3.40.50.300:FF:001129">
    <property type="entry name" value="ras-related protein Rab-44 isoform X2"/>
    <property type="match status" value="1"/>
</dbReference>
<dbReference type="InterPro" id="IPR005225">
    <property type="entry name" value="Small_GTP-bd"/>
</dbReference>
<dbReference type="GO" id="GO:0003924">
    <property type="term" value="F:GTPase activity"/>
    <property type="evidence" value="ECO:0007669"/>
    <property type="project" value="InterPro"/>
</dbReference>
<dbReference type="SMART" id="SM00175">
    <property type="entry name" value="RAB"/>
    <property type="match status" value="1"/>
</dbReference>
<dbReference type="PROSITE" id="PS51419">
    <property type="entry name" value="RAB"/>
    <property type="match status" value="1"/>
</dbReference>
<organism evidence="4 5">
    <name type="scientific">Tigriopus californicus</name>
    <name type="common">Marine copepod</name>
    <dbReference type="NCBI Taxonomy" id="6832"/>
    <lineage>
        <taxon>Eukaryota</taxon>
        <taxon>Metazoa</taxon>
        <taxon>Ecdysozoa</taxon>
        <taxon>Arthropoda</taxon>
        <taxon>Crustacea</taxon>
        <taxon>Multicrustacea</taxon>
        <taxon>Hexanauplia</taxon>
        <taxon>Copepoda</taxon>
        <taxon>Harpacticoida</taxon>
        <taxon>Harpacticidae</taxon>
        <taxon>Tigriopus</taxon>
    </lineage>
</organism>
<keyword evidence="1" id="KW-0547">Nucleotide-binding</keyword>
<name>A0A553P8J5_TIGCA</name>
<dbReference type="OrthoDB" id="2528632at2759"/>
<dbReference type="PANTHER" id="PTHR47977">
    <property type="entry name" value="RAS-RELATED PROTEIN RAB"/>
    <property type="match status" value="1"/>
</dbReference>
<dbReference type="Gene3D" id="3.40.50.300">
    <property type="entry name" value="P-loop containing nucleotide triphosphate hydrolases"/>
    <property type="match status" value="1"/>
</dbReference>
<keyword evidence="3" id="KW-0449">Lipoprotein</keyword>
<evidence type="ECO:0000256" key="1">
    <source>
        <dbReference type="ARBA" id="ARBA00022741"/>
    </source>
</evidence>
<evidence type="ECO:0000313" key="5">
    <source>
        <dbReference type="Proteomes" id="UP000318571"/>
    </source>
</evidence>
<dbReference type="Pfam" id="PF00071">
    <property type="entry name" value="Ras"/>
    <property type="match status" value="1"/>
</dbReference>
<dbReference type="CDD" id="cd00154">
    <property type="entry name" value="Rab"/>
    <property type="match status" value="1"/>
</dbReference>
<dbReference type="SMART" id="SM00176">
    <property type="entry name" value="RAN"/>
    <property type="match status" value="1"/>
</dbReference>
<dbReference type="SUPFAM" id="SSF52540">
    <property type="entry name" value="P-loop containing nucleoside triphosphate hydrolases"/>
    <property type="match status" value="1"/>
</dbReference>